<accession>A0A8R1XTM7</accession>
<proteinExistence type="predicted"/>
<sequence>MLLKLLVLYGLFSSDRIYIQYGKIIVQGKNEATDEWKSIAEKLFVPLHAISRRKKNDEKNARSVMQKVHNHEAATRQFFAQLKRKNLENIVNAQGYNQSDLRNTIRTVSLLARLHAISLDNHFHPNISQRNESYYEDELTDIWNRSEQFQNENDSMNDRYNSTKELLLNVENILENDDFIWQLKVLNEEFTNNSNFRGMQRLTSTENGQEKYHIFKRIADELANYFTTKNLSSKQVIGDLEVEKFNESDNVFFSHGKDAVNEKNIPQSTLIVNSRVKNSDSKTQDSQIKINDYNNIIIDDPDQDDIREVSILSNGIQEKIIYALKSIEKEVESEIFGIGFEDNNFPDFREEKSVKKLLEIDTADPTMNDEKTDESNNNDKQLISNKHISKELKNKTNDVTVPEKAVRMFSNFHSILIFLSLKSLITFF</sequence>
<evidence type="ECO:0000313" key="3">
    <source>
        <dbReference type="Proteomes" id="UP000024404"/>
    </source>
</evidence>
<reference evidence="3" key="1">
    <citation type="submission" date="2013-10" db="EMBL/GenBank/DDBJ databases">
        <title>Genome sequencing of Onchocerca volvulus.</title>
        <authorList>
            <person name="Cotton J."/>
            <person name="Tsai J."/>
            <person name="Stanley E."/>
            <person name="Tracey A."/>
            <person name="Holroyd N."/>
            <person name="Lustigman S."/>
            <person name="Berriman M."/>
        </authorList>
    </citation>
    <scope>NUCLEOTIDE SEQUENCE</scope>
</reference>
<dbReference type="EMBL" id="CMVM020000020">
    <property type="status" value="NOT_ANNOTATED_CDS"/>
    <property type="molecule type" value="Genomic_DNA"/>
</dbReference>
<dbReference type="EnsemblMetazoa" id="OVOC236.1">
    <property type="protein sequence ID" value="OVOC236.1"/>
    <property type="gene ID" value="WBGene00237045"/>
</dbReference>
<dbReference type="Proteomes" id="UP000024404">
    <property type="component" value="Unassembled WGS sequence"/>
</dbReference>
<keyword evidence="3" id="KW-1185">Reference proteome</keyword>
<reference evidence="2" key="2">
    <citation type="submission" date="2022-06" db="UniProtKB">
        <authorList>
            <consortium name="EnsemblMetazoa"/>
        </authorList>
    </citation>
    <scope>IDENTIFICATION</scope>
</reference>
<dbReference type="AlphaFoldDB" id="A0A8R1XTM7"/>
<evidence type="ECO:0000313" key="2">
    <source>
        <dbReference type="EnsemblMetazoa" id="OVOC236.1"/>
    </source>
</evidence>
<evidence type="ECO:0000256" key="1">
    <source>
        <dbReference type="SAM" id="MobiDB-lite"/>
    </source>
</evidence>
<protein>
    <submittedName>
        <fullName evidence="2">Uncharacterized protein</fullName>
    </submittedName>
</protein>
<organism evidence="2 3">
    <name type="scientific">Onchocerca volvulus</name>
    <dbReference type="NCBI Taxonomy" id="6282"/>
    <lineage>
        <taxon>Eukaryota</taxon>
        <taxon>Metazoa</taxon>
        <taxon>Ecdysozoa</taxon>
        <taxon>Nematoda</taxon>
        <taxon>Chromadorea</taxon>
        <taxon>Rhabditida</taxon>
        <taxon>Spirurina</taxon>
        <taxon>Spiruromorpha</taxon>
        <taxon>Filarioidea</taxon>
        <taxon>Onchocercidae</taxon>
        <taxon>Onchocerca</taxon>
    </lineage>
</organism>
<feature type="region of interest" description="Disordered" evidence="1">
    <location>
        <begin position="365"/>
        <end position="384"/>
    </location>
</feature>
<name>A0A8R1XTM7_ONCVO</name>